<dbReference type="Proteomes" id="UP000650467">
    <property type="component" value="Unassembled WGS sequence"/>
</dbReference>
<reference evidence="3" key="1">
    <citation type="journal article" date="2020" name="bioRxiv">
        <title>Comparative genomics of Chlamydomonas.</title>
        <authorList>
            <person name="Craig R.J."/>
            <person name="Hasan A.R."/>
            <person name="Ness R.W."/>
            <person name="Keightley P.D."/>
        </authorList>
    </citation>
    <scope>NUCLEOTIDE SEQUENCE</scope>
    <source>
        <strain evidence="3">SAG 7.73</strain>
    </source>
</reference>
<feature type="compositionally biased region" description="Basic residues" evidence="1">
    <location>
        <begin position="339"/>
        <end position="361"/>
    </location>
</feature>
<gene>
    <name evidence="3" type="ORF">HXX76_006148</name>
</gene>
<evidence type="ECO:0000259" key="2">
    <source>
        <dbReference type="Pfam" id="PF01419"/>
    </source>
</evidence>
<comment type="caution">
    <text evidence="3">The sequence shown here is derived from an EMBL/GenBank/DDBJ whole genome shotgun (WGS) entry which is preliminary data.</text>
</comment>
<feature type="domain" description="Jacalin-type lectin" evidence="2">
    <location>
        <begin position="22"/>
        <end position="151"/>
    </location>
</feature>
<dbReference type="Pfam" id="PF01419">
    <property type="entry name" value="Jacalin"/>
    <property type="match status" value="1"/>
</dbReference>
<proteinExistence type="predicted"/>
<feature type="region of interest" description="Disordered" evidence="1">
    <location>
        <begin position="323"/>
        <end position="366"/>
    </location>
</feature>
<protein>
    <recommendedName>
        <fullName evidence="2">Jacalin-type lectin domain-containing protein</fullName>
    </recommendedName>
</protein>
<feature type="region of interest" description="Disordered" evidence="1">
    <location>
        <begin position="259"/>
        <end position="296"/>
    </location>
</feature>
<feature type="compositionally biased region" description="Basic and acidic residues" evidence="1">
    <location>
        <begin position="268"/>
        <end position="283"/>
    </location>
</feature>
<dbReference type="InterPro" id="IPR036404">
    <property type="entry name" value="Jacalin-like_lectin_dom_sf"/>
</dbReference>
<dbReference type="OrthoDB" id="3758675at2759"/>
<feature type="region of interest" description="Disordered" evidence="1">
    <location>
        <begin position="1"/>
        <end position="21"/>
    </location>
</feature>
<dbReference type="EMBL" id="JAEHOC010000011">
    <property type="protein sequence ID" value="KAG2437499.1"/>
    <property type="molecule type" value="Genomic_DNA"/>
</dbReference>
<dbReference type="AlphaFoldDB" id="A0A835T281"/>
<accession>A0A835T281</accession>
<dbReference type="SUPFAM" id="SSF51101">
    <property type="entry name" value="Mannose-binding lectins"/>
    <property type="match status" value="1"/>
</dbReference>
<keyword evidence="4" id="KW-1185">Reference proteome</keyword>
<feature type="compositionally biased region" description="Low complexity" evidence="1">
    <location>
        <begin position="284"/>
        <end position="296"/>
    </location>
</feature>
<dbReference type="Gene3D" id="2.100.10.30">
    <property type="entry name" value="Jacalin-like lectin domain"/>
    <property type="match status" value="1"/>
</dbReference>
<dbReference type="InterPro" id="IPR001229">
    <property type="entry name" value="Jacalin-like_lectin_dom"/>
</dbReference>
<name>A0A835T281_CHLIN</name>
<feature type="compositionally biased region" description="Low complexity" evidence="1">
    <location>
        <begin position="323"/>
        <end position="338"/>
    </location>
</feature>
<sequence length="433" mass="46062">MGRPVWQPDTSTAPDAFSATPAVGGGGGGAFANFRECRVVSVTLWVRPWAVRGMNVKFEDGTEAMAGHDDGRRHSFALAPGECVRELSMWSKADGSRWGGLRLATSLGHTFEARISDAVGDELVMNEMVGSGMLMGAHGRAGADIDCAGLYFLRRVRAARLLNPLYHIRPRDVRVVPHTIEQEVVIDNRSGSSARRVEASRAVSTWLLREWHVDHLAADHYGVYVTVCGAAPVLALAAAGGGGGASGASTSGPCCTRGGAAATGGSGRDSRSSMEQLELHQPHQEQQQHPQHLQHQQAQFVLRDLPPGCGLTQFVATTAQGIPQQGAAPAAATPTTTHPHLHPHSHHTTTHPQHQHQHQHRTTSTSDTTSAVAVVPAGQAARCRLQAAVLSCECGFEAYLEVLTDNGAAWCRPVRGSFRAVDATRVGWALAEA</sequence>
<evidence type="ECO:0000313" key="4">
    <source>
        <dbReference type="Proteomes" id="UP000650467"/>
    </source>
</evidence>
<evidence type="ECO:0000313" key="3">
    <source>
        <dbReference type="EMBL" id="KAG2437499.1"/>
    </source>
</evidence>
<evidence type="ECO:0000256" key="1">
    <source>
        <dbReference type="SAM" id="MobiDB-lite"/>
    </source>
</evidence>
<organism evidence="3 4">
    <name type="scientific">Chlamydomonas incerta</name>
    <dbReference type="NCBI Taxonomy" id="51695"/>
    <lineage>
        <taxon>Eukaryota</taxon>
        <taxon>Viridiplantae</taxon>
        <taxon>Chlorophyta</taxon>
        <taxon>core chlorophytes</taxon>
        <taxon>Chlorophyceae</taxon>
        <taxon>CS clade</taxon>
        <taxon>Chlamydomonadales</taxon>
        <taxon>Chlamydomonadaceae</taxon>
        <taxon>Chlamydomonas</taxon>
    </lineage>
</organism>